<evidence type="ECO:0000313" key="1">
    <source>
        <dbReference type="EMBL" id="OGN33487.1"/>
    </source>
</evidence>
<gene>
    <name evidence="1" type="ORF">A3G51_01845</name>
</gene>
<evidence type="ECO:0000313" key="2">
    <source>
        <dbReference type="Proteomes" id="UP000177745"/>
    </source>
</evidence>
<dbReference type="Proteomes" id="UP000177745">
    <property type="component" value="Unassembled WGS sequence"/>
</dbReference>
<name>A0A1F8H7B7_9BACT</name>
<accession>A0A1F8H7B7</accession>
<proteinExistence type="predicted"/>
<protein>
    <submittedName>
        <fullName evidence="1">Uncharacterized protein</fullName>
    </submittedName>
</protein>
<comment type="caution">
    <text evidence="1">The sequence shown here is derived from an EMBL/GenBank/DDBJ whole genome shotgun (WGS) entry which is preliminary data.</text>
</comment>
<sequence>MCLKTTGVPFVIKHGSEGHVPSEKDSEALFAWFLNNAERQERFAAHELLRIKNRGIISEVLFCERFAMTREKYKANVDKIVERECKNGKHTLVKIYESGGDMESDVVRWCIVCGSITVDTDYDDRTDPGAVLKMKSPLITKALS</sequence>
<reference evidence="1 2" key="1">
    <citation type="journal article" date="2016" name="Nat. Commun.">
        <title>Thousands of microbial genomes shed light on interconnected biogeochemical processes in an aquifer system.</title>
        <authorList>
            <person name="Anantharaman K."/>
            <person name="Brown C.T."/>
            <person name="Hug L.A."/>
            <person name="Sharon I."/>
            <person name="Castelle C.J."/>
            <person name="Probst A.J."/>
            <person name="Thomas B.C."/>
            <person name="Singh A."/>
            <person name="Wilkins M.J."/>
            <person name="Karaoz U."/>
            <person name="Brodie E.L."/>
            <person name="Williams K.H."/>
            <person name="Hubbard S.S."/>
            <person name="Banfield J.F."/>
        </authorList>
    </citation>
    <scope>NUCLEOTIDE SEQUENCE [LARGE SCALE GENOMIC DNA]</scope>
</reference>
<dbReference type="EMBL" id="MGKY01000016">
    <property type="protein sequence ID" value="OGN33487.1"/>
    <property type="molecule type" value="Genomic_DNA"/>
</dbReference>
<dbReference type="AlphaFoldDB" id="A0A1F8H7B7"/>
<organism evidence="1 2">
    <name type="scientific">Candidatus Yanofskybacteria bacterium RIFCSPLOWO2_12_FULL_43_11b</name>
    <dbReference type="NCBI Taxonomy" id="1802710"/>
    <lineage>
        <taxon>Bacteria</taxon>
        <taxon>Candidatus Yanofskyibacteriota</taxon>
    </lineage>
</organism>